<evidence type="ECO:0000313" key="2">
    <source>
        <dbReference type="Proteomes" id="UP000018320"/>
    </source>
</evidence>
<protein>
    <submittedName>
        <fullName evidence="1">Uncharacterized protein</fullName>
    </submittedName>
</protein>
<evidence type="ECO:0000313" key="1">
    <source>
        <dbReference type="EMBL" id="ESU36083.1"/>
    </source>
</evidence>
<accession>V6TB18</accession>
<dbReference type="AlphaFoldDB" id="V6TB18"/>
<feature type="non-terminal residue" evidence="1">
    <location>
        <position position="1"/>
    </location>
</feature>
<name>V6TB18_GIAIN</name>
<sequence length="81" mass="8779">VSRATRAGDQTSPATRAEPDKCKAVGVGVIQQLHGYHSEKVRKYRDVLDHLRDGRLSTPETLGRPSGHREPCPALAVHVAA</sequence>
<dbReference type="Proteomes" id="UP000018320">
    <property type="component" value="Unassembled WGS sequence"/>
</dbReference>
<gene>
    <name evidence="1" type="ORF">DHA2_153794</name>
</gene>
<organism evidence="1 2">
    <name type="scientific">Giardia intestinalis</name>
    <name type="common">Giardia lamblia</name>
    <dbReference type="NCBI Taxonomy" id="5741"/>
    <lineage>
        <taxon>Eukaryota</taxon>
        <taxon>Metamonada</taxon>
        <taxon>Diplomonadida</taxon>
        <taxon>Hexamitidae</taxon>
        <taxon>Giardiinae</taxon>
        <taxon>Giardia</taxon>
    </lineage>
</organism>
<dbReference type="EMBL" id="AHGT01000058">
    <property type="protein sequence ID" value="ESU36083.1"/>
    <property type="molecule type" value="Genomic_DNA"/>
</dbReference>
<reference evidence="1 2" key="2">
    <citation type="journal article" date="2013" name="Genome Biol. Evol.">
        <title>Genome sequencing of Giardia lamblia genotypes A2 and B isolates (DH and GS) and comparative analysis with the genomes of genotypes A1 and E (WB and Pig).</title>
        <authorList>
            <person name="Adam R.D."/>
            <person name="Dahlstrom E.W."/>
            <person name="Martens C.A."/>
            <person name="Bruno D.P."/>
            <person name="Barbian K.D."/>
            <person name="Ricklefs S.M."/>
            <person name="Hernandez M.M."/>
            <person name="Narla N.P."/>
            <person name="Patel R.B."/>
            <person name="Porcella S.F."/>
            <person name="Nash T.E."/>
        </authorList>
    </citation>
    <scope>NUCLEOTIDE SEQUENCE [LARGE SCALE GENOMIC DNA]</scope>
    <source>
        <strain evidence="1 2">DH</strain>
    </source>
</reference>
<comment type="caution">
    <text evidence="1">The sequence shown here is derived from an EMBL/GenBank/DDBJ whole genome shotgun (WGS) entry which is preliminary data.</text>
</comment>
<dbReference type="VEuPathDB" id="GiardiaDB:DHA2_153794"/>
<proteinExistence type="predicted"/>
<reference evidence="2" key="1">
    <citation type="submission" date="2012-02" db="EMBL/GenBank/DDBJ databases">
        <title>Genome sequencing of Giardia lamblia Genotypes A2 and B isolates (DH and GS) and comparative analysis with the genomes of Genotypes A1 and E (WB and Pig).</title>
        <authorList>
            <person name="Adam R."/>
            <person name="Dahlstrom E."/>
            <person name="Martens C."/>
            <person name="Bruno D."/>
            <person name="Barbian K."/>
            <person name="Porcella S.F."/>
            <person name="Nash T."/>
        </authorList>
    </citation>
    <scope>NUCLEOTIDE SEQUENCE</scope>
    <source>
        <strain evidence="2">DH</strain>
    </source>
</reference>